<organism evidence="1">
    <name type="scientific">gut metagenome</name>
    <dbReference type="NCBI Taxonomy" id="749906"/>
    <lineage>
        <taxon>unclassified sequences</taxon>
        <taxon>metagenomes</taxon>
        <taxon>organismal metagenomes</taxon>
    </lineage>
</organism>
<name>J9G4F0_9ZZZZ</name>
<dbReference type="InterPro" id="IPR013783">
    <property type="entry name" value="Ig-like_fold"/>
</dbReference>
<dbReference type="EMBL" id="AMCI01005159">
    <property type="protein sequence ID" value="EJW96692.1"/>
    <property type="molecule type" value="Genomic_DNA"/>
</dbReference>
<dbReference type="InterPro" id="IPR021615">
    <property type="entry name" value="Omp28"/>
</dbReference>
<evidence type="ECO:0000313" key="1">
    <source>
        <dbReference type="EMBL" id="EJW96692.1"/>
    </source>
</evidence>
<proteinExistence type="predicted"/>
<gene>
    <name evidence="1" type="ORF">EVA_15201</name>
</gene>
<accession>J9G4F0</accession>
<dbReference type="PROSITE" id="PS51257">
    <property type="entry name" value="PROKAR_LIPOPROTEIN"/>
    <property type="match status" value="1"/>
</dbReference>
<dbReference type="AlphaFoldDB" id="J9G4F0"/>
<dbReference type="NCBIfam" id="NF033782">
    <property type="entry name" value="lipoprot_Omp28"/>
    <property type="match status" value="1"/>
</dbReference>
<reference evidence="1" key="1">
    <citation type="journal article" date="2012" name="PLoS ONE">
        <title>Gene sets for utilization of primary and secondary nutrition supplies in the distal gut of endangered iberian lynx.</title>
        <authorList>
            <person name="Alcaide M."/>
            <person name="Messina E."/>
            <person name="Richter M."/>
            <person name="Bargiela R."/>
            <person name="Peplies J."/>
            <person name="Huws S.A."/>
            <person name="Newbold C.J."/>
            <person name="Golyshin P.N."/>
            <person name="Simon M.A."/>
            <person name="Lopez G."/>
            <person name="Yakimov M.M."/>
            <person name="Ferrer M."/>
        </authorList>
    </citation>
    <scope>NUCLEOTIDE SEQUENCE</scope>
</reference>
<comment type="caution">
    <text evidence="1">The sequence shown here is derived from an EMBL/GenBank/DDBJ whole genome shotgun (WGS) entry which is preliminary data.</text>
</comment>
<sequence>MNISRLSLLLAFAGFGLTACDNVDEGERFEGPLDLEEVLAKSEKNVLIEDFTGQRCTNCPNAAQKIHDLQEQYGKDRVIAVAIHGGSFGVDETKPNGQPNPNGLANETGKNYYSHWNIKAQPKGLVDRSGGTDGGLDLELWQGAVVTRFLNALTLKADVEVARVNYDAATRKLTLDVKVEGRTSVAGNLQVWLTESNIVKLQAMPDGTNNRNYVHNHVFRASIKDPYGDPMTLDAGQEQIKTYEFTLKEGWVPEEMAIVAFLYNSTDGVIQTTEVPVLSTQN</sequence>
<dbReference type="Pfam" id="PF11551">
    <property type="entry name" value="Omp28"/>
    <property type="match status" value="1"/>
</dbReference>
<dbReference type="Gene3D" id="2.60.40.10">
    <property type="entry name" value="Immunoglobulins"/>
    <property type="match status" value="1"/>
</dbReference>
<protein>
    <submittedName>
        <fullName evidence="1">28 kDa outer membrane protein</fullName>
    </submittedName>
</protein>